<sequence>MKSHDCHVLMTQILPVAIRGIMDAHVRETLFGLCNFFDVISRKSVGVRQLRRLQEEIVVILYELEMYFPPAFFDVMVHLLVHIVEDIIQRGPTFLHSMMPFERMNGVIKGSRRRKWAAESSSHGLRACGGGGCKGEEGGTLLKFVHGRVSSEICAAAGKFAGKKDSFVRRPAPRPVNRSYNQPGRLQHPADLPANRRLRRLGRLDRLPGRAGSAQTGAGADANRGDYCASGRVGRYHGRSTGP</sequence>
<dbReference type="Pfam" id="PF13960">
    <property type="entry name" value="DUF4218"/>
    <property type="match status" value="1"/>
</dbReference>
<dbReference type="EMBL" id="JAUUTY010000007">
    <property type="protein sequence ID" value="KAK1609678.1"/>
    <property type="molecule type" value="Genomic_DNA"/>
</dbReference>
<dbReference type="InterPro" id="IPR025452">
    <property type="entry name" value="DUF4218"/>
</dbReference>
<evidence type="ECO:0000313" key="4">
    <source>
        <dbReference type="Proteomes" id="UP001231189"/>
    </source>
</evidence>
<evidence type="ECO:0000256" key="1">
    <source>
        <dbReference type="SAM" id="MobiDB-lite"/>
    </source>
</evidence>
<evidence type="ECO:0000259" key="2">
    <source>
        <dbReference type="Pfam" id="PF13960"/>
    </source>
</evidence>
<feature type="compositionally biased region" description="Basic residues" evidence="1">
    <location>
        <begin position="234"/>
        <end position="243"/>
    </location>
</feature>
<name>A0AAD8VMA3_LOLMU</name>
<protein>
    <recommendedName>
        <fullName evidence="2">DUF4218 domain-containing protein</fullName>
    </recommendedName>
</protein>
<organism evidence="3 4">
    <name type="scientific">Lolium multiflorum</name>
    <name type="common">Italian ryegrass</name>
    <name type="synonym">Lolium perenne subsp. multiflorum</name>
    <dbReference type="NCBI Taxonomy" id="4521"/>
    <lineage>
        <taxon>Eukaryota</taxon>
        <taxon>Viridiplantae</taxon>
        <taxon>Streptophyta</taxon>
        <taxon>Embryophyta</taxon>
        <taxon>Tracheophyta</taxon>
        <taxon>Spermatophyta</taxon>
        <taxon>Magnoliopsida</taxon>
        <taxon>Liliopsida</taxon>
        <taxon>Poales</taxon>
        <taxon>Poaceae</taxon>
        <taxon>BOP clade</taxon>
        <taxon>Pooideae</taxon>
        <taxon>Poodae</taxon>
        <taxon>Poeae</taxon>
        <taxon>Poeae Chloroplast Group 2 (Poeae type)</taxon>
        <taxon>Loliodinae</taxon>
        <taxon>Loliinae</taxon>
        <taxon>Lolium</taxon>
    </lineage>
</organism>
<dbReference type="Proteomes" id="UP001231189">
    <property type="component" value="Unassembled WGS sequence"/>
</dbReference>
<comment type="caution">
    <text evidence="3">The sequence shown here is derived from an EMBL/GenBank/DDBJ whole genome shotgun (WGS) entry which is preliminary data.</text>
</comment>
<gene>
    <name evidence="3" type="ORF">QYE76_033351</name>
</gene>
<evidence type="ECO:0000313" key="3">
    <source>
        <dbReference type="EMBL" id="KAK1609678.1"/>
    </source>
</evidence>
<feature type="region of interest" description="Disordered" evidence="1">
    <location>
        <begin position="167"/>
        <end position="243"/>
    </location>
</feature>
<accession>A0AAD8VMA3</accession>
<dbReference type="PANTHER" id="PTHR48258:SF9">
    <property type="entry name" value="OS01G0348150 PROTEIN"/>
    <property type="match status" value="1"/>
</dbReference>
<dbReference type="PANTHER" id="PTHR48258">
    <property type="entry name" value="DUF4218 DOMAIN-CONTAINING PROTEIN-RELATED"/>
    <property type="match status" value="1"/>
</dbReference>
<dbReference type="AlphaFoldDB" id="A0AAD8VMA3"/>
<keyword evidence="4" id="KW-1185">Reference proteome</keyword>
<reference evidence="3" key="1">
    <citation type="submission" date="2023-07" db="EMBL/GenBank/DDBJ databases">
        <title>A chromosome-level genome assembly of Lolium multiflorum.</title>
        <authorList>
            <person name="Chen Y."/>
            <person name="Copetti D."/>
            <person name="Kolliker R."/>
            <person name="Studer B."/>
        </authorList>
    </citation>
    <scope>NUCLEOTIDE SEQUENCE</scope>
    <source>
        <strain evidence="3">02402/16</strain>
        <tissue evidence="3">Leaf</tissue>
    </source>
</reference>
<feature type="domain" description="DUF4218" evidence="2">
    <location>
        <begin position="42"/>
        <end position="118"/>
    </location>
</feature>
<proteinExistence type="predicted"/>